<dbReference type="AlphaFoldDB" id="A0A9D4J0D1"/>
<keyword evidence="3" id="KW-1185">Reference proteome</keyword>
<dbReference type="EMBL" id="JAIWYP010000007">
    <property type="protein sequence ID" value="KAH3791299.1"/>
    <property type="molecule type" value="Genomic_DNA"/>
</dbReference>
<reference evidence="2" key="1">
    <citation type="journal article" date="2019" name="bioRxiv">
        <title>The Genome of the Zebra Mussel, Dreissena polymorpha: A Resource for Invasive Species Research.</title>
        <authorList>
            <person name="McCartney M.A."/>
            <person name="Auch B."/>
            <person name="Kono T."/>
            <person name="Mallez S."/>
            <person name="Zhang Y."/>
            <person name="Obille A."/>
            <person name="Becker A."/>
            <person name="Abrahante J.E."/>
            <person name="Garbe J."/>
            <person name="Badalamenti J.P."/>
            <person name="Herman A."/>
            <person name="Mangelson H."/>
            <person name="Liachko I."/>
            <person name="Sullivan S."/>
            <person name="Sone E.D."/>
            <person name="Koren S."/>
            <person name="Silverstein K.A.T."/>
            <person name="Beckman K.B."/>
            <person name="Gohl D.M."/>
        </authorList>
    </citation>
    <scope>NUCLEOTIDE SEQUENCE</scope>
    <source>
        <strain evidence="2">Duluth1</strain>
        <tissue evidence="2">Whole animal</tissue>
    </source>
</reference>
<proteinExistence type="predicted"/>
<feature type="region of interest" description="Disordered" evidence="1">
    <location>
        <begin position="46"/>
        <end position="109"/>
    </location>
</feature>
<feature type="compositionally biased region" description="Polar residues" evidence="1">
    <location>
        <begin position="74"/>
        <end position="85"/>
    </location>
</feature>
<evidence type="ECO:0000313" key="3">
    <source>
        <dbReference type="Proteomes" id="UP000828390"/>
    </source>
</evidence>
<accession>A0A9D4J0D1</accession>
<name>A0A9D4J0D1_DREPO</name>
<protein>
    <submittedName>
        <fullName evidence="2">Uncharacterized protein</fullName>
    </submittedName>
</protein>
<gene>
    <name evidence="2" type="ORF">DPMN_144782</name>
</gene>
<comment type="caution">
    <text evidence="2">The sequence shown here is derived from an EMBL/GenBank/DDBJ whole genome shotgun (WGS) entry which is preliminary data.</text>
</comment>
<sequence length="109" mass="12759">MKCPARLYINDQIGYSILATDRLKQCSTSHTYDKNRVYSFKTLVERHEHENDGDEAGTDKAFTFTHNTREQHRTTANARLDVNNQDTDRIENTQRESRQNEADHSEKND</sequence>
<reference evidence="2" key="2">
    <citation type="submission" date="2020-11" db="EMBL/GenBank/DDBJ databases">
        <authorList>
            <person name="McCartney M.A."/>
            <person name="Auch B."/>
            <person name="Kono T."/>
            <person name="Mallez S."/>
            <person name="Becker A."/>
            <person name="Gohl D.M."/>
            <person name="Silverstein K.A.T."/>
            <person name="Koren S."/>
            <person name="Bechman K.B."/>
            <person name="Herman A."/>
            <person name="Abrahante J.E."/>
            <person name="Garbe J."/>
        </authorList>
    </citation>
    <scope>NUCLEOTIDE SEQUENCE</scope>
    <source>
        <strain evidence="2">Duluth1</strain>
        <tissue evidence="2">Whole animal</tissue>
    </source>
</reference>
<evidence type="ECO:0000313" key="2">
    <source>
        <dbReference type="EMBL" id="KAH3791299.1"/>
    </source>
</evidence>
<feature type="compositionally biased region" description="Basic and acidic residues" evidence="1">
    <location>
        <begin position="86"/>
        <end position="109"/>
    </location>
</feature>
<dbReference type="Proteomes" id="UP000828390">
    <property type="component" value="Unassembled WGS sequence"/>
</dbReference>
<organism evidence="2 3">
    <name type="scientific">Dreissena polymorpha</name>
    <name type="common">Zebra mussel</name>
    <name type="synonym">Mytilus polymorpha</name>
    <dbReference type="NCBI Taxonomy" id="45954"/>
    <lineage>
        <taxon>Eukaryota</taxon>
        <taxon>Metazoa</taxon>
        <taxon>Spiralia</taxon>
        <taxon>Lophotrochozoa</taxon>
        <taxon>Mollusca</taxon>
        <taxon>Bivalvia</taxon>
        <taxon>Autobranchia</taxon>
        <taxon>Heteroconchia</taxon>
        <taxon>Euheterodonta</taxon>
        <taxon>Imparidentia</taxon>
        <taxon>Neoheterodontei</taxon>
        <taxon>Myida</taxon>
        <taxon>Dreissenoidea</taxon>
        <taxon>Dreissenidae</taxon>
        <taxon>Dreissena</taxon>
    </lineage>
</organism>
<evidence type="ECO:0000256" key="1">
    <source>
        <dbReference type="SAM" id="MobiDB-lite"/>
    </source>
</evidence>